<feature type="region of interest" description="Disordered" evidence="1">
    <location>
        <begin position="185"/>
        <end position="213"/>
    </location>
</feature>
<dbReference type="AlphaFoldDB" id="A0A8J8T5F1"/>
<evidence type="ECO:0008006" key="4">
    <source>
        <dbReference type="Google" id="ProtNLM"/>
    </source>
</evidence>
<evidence type="ECO:0000313" key="3">
    <source>
        <dbReference type="Proteomes" id="UP000785679"/>
    </source>
</evidence>
<sequence length="713" mass="81224">MNLMNINSNPFVTAFMQPPEQPTIYQTPLIPRSRAQAQKRTVIPHLPPTTYVQTKLISTGDQASQLLTLQSLDIERDEMLRVICERYHQCEVTFKKRFDLRELSFYIHSLADQRDGGSSYYDQMEHEKKVKVTNSWVQKCGGMIRLSLTEGTSVVIVEMARMNQIINRFEIWRSSLNELADENALDNTRDTTGSPPAGGDHTDSSNSDEERPQKENVFKLNQVNSAFRLVNPPIPKNLAKNKRTQQLLGKPQKSNTSQATLESVFESFSLKSQKAVSSRLVLARRLLQEESQEFLADLQLLLLAAAPCKEGGANSILLADTEMMHNIFSKCYPMLPEFHRRKKLQLDPAKIPYSLIFTYRDKIERMERPSLFQIMHTFDLAEQEIIDQSSYDGSSQQYPHQITPLYPSYRKGVPLGQPVFLTCLEYKEIMFDREELERKWKRHIVRLNEKKKPENGKYEIKTPIPTHPDRCFVCQGSLPEGEGYREHISSQAHLQNVRKDPLYDEIDSIIDSLNRTSFATEPAKKGKKGKRKAGLKFSMSSEEIIKEEPDEDEKSPREVPLQQLHHHPILHSLNHILQPEVTAHQLQFLSTEITIGKNGAKPHKVQHKGKQPIDQQHTRLALQATKPTASSKALPQAPPPLSKRKYQEIDQVEDEALLIGEKNCENKGNISNIRPIFKGGKGTKGRIKPNPTAHERFISSIGAEGVVIPANNI</sequence>
<gene>
    <name evidence="2" type="ORF">FGO68_gene2355</name>
</gene>
<reference evidence="2" key="1">
    <citation type="submission" date="2019-06" db="EMBL/GenBank/DDBJ databases">
        <authorList>
            <person name="Zheng W."/>
        </authorList>
    </citation>
    <scope>NUCLEOTIDE SEQUENCE</scope>
    <source>
        <strain evidence="2">QDHG01</strain>
    </source>
</reference>
<organism evidence="2 3">
    <name type="scientific">Halteria grandinella</name>
    <dbReference type="NCBI Taxonomy" id="5974"/>
    <lineage>
        <taxon>Eukaryota</taxon>
        <taxon>Sar</taxon>
        <taxon>Alveolata</taxon>
        <taxon>Ciliophora</taxon>
        <taxon>Intramacronucleata</taxon>
        <taxon>Spirotrichea</taxon>
        <taxon>Stichotrichia</taxon>
        <taxon>Sporadotrichida</taxon>
        <taxon>Halteriidae</taxon>
        <taxon>Halteria</taxon>
    </lineage>
</organism>
<feature type="region of interest" description="Disordered" evidence="1">
    <location>
        <begin position="520"/>
        <end position="557"/>
    </location>
</feature>
<feature type="compositionally biased region" description="Basic residues" evidence="1">
    <location>
        <begin position="525"/>
        <end position="534"/>
    </location>
</feature>
<dbReference type="Proteomes" id="UP000785679">
    <property type="component" value="Unassembled WGS sequence"/>
</dbReference>
<keyword evidence="3" id="KW-1185">Reference proteome</keyword>
<feature type="compositionally biased region" description="Basic and acidic residues" evidence="1">
    <location>
        <begin position="200"/>
        <end position="213"/>
    </location>
</feature>
<dbReference type="OrthoDB" id="10673603at2759"/>
<name>A0A8J8T5F1_HALGN</name>
<accession>A0A8J8T5F1</accession>
<evidence type="ECO:0000256" key="1">
    <source>
        <dbReference type="SAM" id="MobiDB-lite"/>
    </source>
</evidence>
<protein>
    <recommendedName>
        <fullName evidence="4">DBF4-type domain-containing protein</fullName>
    </recommendedName>
</protein>
<dbReference type="EMBL" id="RRYP01004984">
    <property type="protein sequence ID" value="TNV82415.1"/>
    <property type="molecule type" value="Genomic_DNA"/>
</dbReference>
<proteinExistence type="predicted"/>
<comment type="caution">
    <text evidence="2">The sequence shown here is derived from an EMBL/GenBank/DDBJ whole genome shotgun (WGS) entry which is preliminary data.</text>
</comment>
<evidence type="ECO:0000313" key="2">
    <source>
        <dbReference type="EMBL" id="TNV82415.1"/>
    </source>
</evidence>